<proteinExistence type="predicted"/>
<dbReference type="Gene3D" id="3.50.30.10">
    <property type="entry name" value="Phosphohistidine domain"/>
    <property type="match status" value="1"/>
</dbReference>
<dbReference type="AlphaFoldDB" id="A0A158FRF6"/>
<dbReference type="GO" id="GO:0016829">
    <property type="term" value="F:lyase activity"/>
    <property type="evidence" value="ECO:0007669"/>
    <property type="project" value="UniProtKB-KW"/>
</dbReference>
<dbReference type="OrthoDB" id="8907874at2"/>
<protein>
    <submittedName>
        <fullName evidence="3">Aconitase subunit 2</fullName>
    </submittedName>
</protein>
<dbReference type="PANTHER" id="PTHR36577:SF3">
    <property type="entry name" value="DUF521 DOMAIN PROTEIN (AFU_ORTHOLOGUE AFUA_6G00490)"/>
    <property type="match status" value="1"/>
</dbReference>
<evidence type="ECO:0000313" key="4">
    <source>
        <dbReference type="Proteomes" id="UP000054893"/>
    </source>
</evidence>
<name>A0A158FRF6_CABSO</name>
<dbReference type="SUPFAM" id="SSF52016">
    <property type="entry name" value="LeuD/IlvD-like"/>
    <property type="match status" value="1"/>
</dbReference>
<dbReference type="InterPro" id="IPR002840">
    <property type="entry name" value="PMDh-S-like_dom"/>
</dbReference>
<dbReference type="EMBL" id="FCOC02000003">
    <property type="protein sequence ID" value="SAL22201.1"/>
    <property type="molecule type" value="Genomic_DNA"/>
</dbReference>
<gene>
    <name evidence="3" type="ORF">AWB64_01679</name>
</gene>
<sequence length="160" mass="16408">MAKHPPVPVSDSTHLQAGESLFGDVLIPGVASADKIVLEKPLSFWGGYDCNAATIIDRTHPQCGESLAGKIMIMARAKGSSSSSSVLAEAIRNGTGPVGIVLGERDLIIAIGAIVAAELYGLVVPVVCLAPNDFDRIAGSKGALRIEAAEGGGAQVFLDE</sequence>
<organism evidence="3 4">
    <name type="scientific">Caballeronia sordidicola</name>
    <name type="common">Burkholderia sordidicola</name>
    <dbReference type="NCBI Taxonomy" id="196367"/>
    <lineage>
        <taxon>Bacteria</taxon>
        <taxon>Pseudomonadati</taxon>
        <taxon>Pseudomonadota</taxon>
        <taxon>Betaproteobacteria</taxon>
        <taxon>Burkholderiales</taxon>
        <taxon>Burkholderiaceae</taxon>
        <taxon>Caballeronia</taxon>
    </lineage>
</organism>
<accession>A0A158FRF6</accession>
<reference evidence="3 4" key="1">
    <citation type="submission" date="2016-01" db="EMBL/GenBank/DDBJ databases">
        <authorList>
            <person name="Oliw E.H."/>
        </authorList>
    </citation>
    <scope>NUCLEOTIDE SEQUENCE [LARGE SCALE GENOMIC DNA]</scope>
    <source>
        <strain evidence="3">LMG 22029</strain>
    </source>
</reference>
<keyword evidence="1" id="KW-0456">Lyase</keyword>
<evidence type="ECO:0000313" key="3">
    <source>
        <dbReference type="EMBL" id="SAL22201.1"/>
    </source>
</evidence>
<dbReference type="Proteomes" id="UP000054893">
    <property type="component" value="Unassembled WGS sequence"/>
</dbReference>
<dbReference type="Pfam" id="PF01989">
    <property type="entry name" value="AcnX_swivel_put"/>
    <property type="match status" value="1"/>
</dbReference>
<feature type="domain" description="Phosphomevalonate dehydratase small subunit-like" evidence="2">
    <location>
        <begin position="42"/>
        <end position="123"/>
    </location>
</feature>
<dbReference type="RefSeq" id="WP_060818194.1">
    <property type="nucleotide sequence ID" value="NZ_FCOC02000003.1"/>
</dbReference>
<evidence type="ECO:0000256" key="1">
    <source>
        <dbReference type="ARBA" id="ARBA00023239"/>
    </source>
</evidence>
<dbReference type="PANTHER" id="PTHR36577">
    <property type="entry name" value="DUF521 DOMAIN PROTEIN (AFU_ORTHOLOGUE AFUA_6G00490)"/>
    <property type="match status" value="1"/>
</dbReference>
<evidence type="ECO:0000259" key="2">
    <source>
        <dbReference type="Pfam" id="PF01989"/>
    </source>
</evidence>